<comment type="caution">
    <text evidence="3">The sequence shown here is derived from an EMBL/GenBank/DDBJ whole genome shotgun (WGS) entry which is preliminary data.</text>
</comment>
<evidence type="ECO:0000256" key="1">
    <source>
        <dbReference type="ARBA" id="ARBA00006964"/>
    </source>
</evidence>
<sequence>MAQVSPFTRNMVASMRHLYPESLADKSFDNTGLLLEAPIPSHLPRKSNSVLLTIDLTSAVADEAIEENHSAVVAYHPIIFRGLKSITLDDPQQQSLLRLASHGVSVYSPHTAVDIVPGGMADWLCDIVSGKVDPEPESRTFTSEQEKERQAERQPSEPASETDVTTSEDEEPRTPSDSQSNAHGSADPFMNDPKTPQAKPKRPSAVQRTYSKPSYPSHIRGRNQKRDPSPQRTPSPIQSTPNTTFSPDVIPHTRSVITPSPSSAIEAANTATQMGTYTNENTGAGRLITFSSPQPLSALITRIAHATGICPGSGGSVIRGCKESPDLVFTGEMSHHEALAIIERGGCVVTLFHSNSERGYLDGVMRERLEEELSRRWDGARSEQKADEEGRMGKEILEDDTVSVVVSRWDRDPYGIVVLQESGVRGENVG</sequence>
<dbReference type="EMBL" id="JAVRRG010000045">
    <property type="protein sequence ID" value="KAK5093264.1"/>
    <property type="molecule type" value="Genomic_DNA"/>
</dbReference>
<dbReference type="InterPro" id="IPR002678">
    <property type="entry name" value="DUF34/NIF3"/>
</dbReference>
<evidence type="ECO:0008006" key="5">
    <source>
        <dbReference type="Google" id="ProtNLM"/>
    </source>
</evidence>
<dbReference type="PANTHER" id="PTHR13799:SF13">
    <property type="entry name" value="NIF3-LIKE PROTEIN 1"/>
    <property type="match status" value="1"/>
</dbReference>
<dbReference type="Proteomes" id="UP001345013">
    <property type="component" value="Unassembled WGS sequence"/>
</dbReference>
<organism evidence="3 4">
    <name type="scientific">Lithohypha guttulata</name>
    <dbReference type="NCBI Taxonomy" id="1690604"/>
    <lineage>
        <taxon>Eukaryota</taxon>
        <taxon>Fungi</taxon>
        <taxon>Dikarya</taxon>
        <taxon>Ascomycota</taxon>
        <taxon>Pezizomycotina</taxon>
        <taxon>Eurotiomycetes</taxon>
        <taxon>Chaetothyriomycetidae</taxon>
        <taxon>Chaetothyriales</taxon>
        <taxon>Trichomeriaceae</taxon>
        <taxon>Lithohypha</taxon>
    </lineage>
</organism>
<evidence type="ECO:0000313" key="3">
    <source>
        <dbReference type="EMBL" id="KAK5093264.1"/>
    </source>
</evidence>
<evidence type="ECO:0000256" key="2">
    <source>
        <dbReference type="SAM" id="MobiDB-lite"/>
    </source>
</evidence>
<proteinExistence type="inferred from homology"/>
<feature type="region of interest" description="Disordered" evidence="2">
    <location>
        <begin position="132"/>
        <end position="262"/>
    </location>
</feature>
<gene>
    <name evidence="3" type="ORF">LTR24_004383</name>
</gene>
<evidence type="ECO:0000313" key="4">
    <source>
        <dbReference type="Proteomes" id="UP001345013"/>
    </source>
</evidence>
<dbReference type="SUPFAM" id="SSF102705">
    <property type="entry name" value="NIF3 (NGG1p interacting factor 3)-like"/>
    <property type="match status" value="1"/>
</dbReference>
<dbReference type="Pfam" id="PF01784">
    <property type="entry name" value="DUF34_NIF3"/>
    <property type="match status" value="1"/>
</dbReference>
<keyword evidence="4" id="KW-1185">Reference proteome</keyword>
<protein>
    <recommendedName>
        <fullName evidence="5">NIF3-like protein 1</fullName>
    </recommendedName>
</protein>
<accession>A0ABR0KBZ4</accession>
<dbReference type="InterPro" id="IPR036069">
    <property type="entry name" value="DUF34/NIF3_sf"/>
</dbReference>
<feature type="compositionally biased region" description="Basic and acidic residues" evidence="2">
    <location>
        <begin position="132"/>
        <end position="155"/>
    </location>
</feature>
<dbReference type="Gene3D" id="3.40.1390.30">
    <property type="entry name" value="NIF3 (NGG1p interacting factor 3)-like"/>
    <property type="match status" value="2"/>
</dbReference>
<dbReference type="PANTHER" id="PTHR13799">
    <property type="entry name" value="NGG1 INTERACTING FACTOR 3"/>
    <property type="match status" value="1"/>
</dbReference>
<name>A0ABR0KBZ4_9EURO</name>
<comment type="similarity">
    <text evidence="1">Belongs to the GTP cyclohydrolase I type 2/NIF3 family.</text>
</comment>
<reference evidence="3 4" key="1">
    <citation type="submission" date="2023-08" db="EMBL/GenBank/DDBJ databases">
        <title>Black Yeasts Isolated from many extreme environments.</title>
        <authorList>
            <person name="Coleine C."/>
            <person name="Stajich J.E."/>
            <person name="Selbmann L."/>
        </authorList>
    </citation>
    <scope>NUCLEOTIDE SEQUENCE [LARGE SCALE GENOMIC DNA]</scope>
    <source>
        <strain evidence="3 4">CCFEE 5885</strain>
    </source>
</reference>
<feature type="compositionally biased region" description="Polar residues" evidence="2">
    <location>
        <begin position="230"/>
        <end position="246"/>
    </location>
</feature>